<dbReference type="Proteomes" id="UP000006718">
    <property type="component" value="Chromosome 1"/>
</dbReference>
<dbReference type="Bgee" id="ENSMMUG00000050564">
    <property type="expression patterns" value="Expressed in primary visual cortex"/>
</dbReference>
<evidence type="ECO:0000313" key="2">
    <source>
        <dbReference type="Proteomes" id="UP000006718"/>
    </source>
</evidence>
<dbReference type="GeneTree" id="ENSGT00940000163244"/>
<dbReference type="OMA" id="NTSQAWW"/>
<reference evidence="1" key="4">
    <citation type="submission" date="2025-09" db="UniProtKB">
        <authorList>
            <consortium name="Ensembl"/>
        </authorList>
    </citation>
    <scope>IDENTIFICATION</scope>
    <source>
        <strain evidence="1">17573</strain>
    </source>
</reference>
<dbReference type="Ensembl" id="ENSMMUT00000091217.1">
    <property type="protein sequence ID" value="ENSMMUP00000061796.1"/>
    <property type="gene ID" value="ENSMMUG00000050564.1"/>
</dbReference>
<proteinExistence type="predicted"/>
<keyword evidence="2" id="KW-1185">Reference proteome</keyword>
<accession>A0A5F7ZAZ5</accession>
<sequence length="100" mass="11505">MQARCGLKGIALCRSGQVQWLMPVTPALWEAKVGRSLEVRSSTPAWSTWRNPISTQKYRKKYKIKNKKNTSQAWWHTPVVPATREGEVGESLEPGRWRLQ</sequence>
<reference evidence="1" key="2">
    <citation type="submission" date="2019-01" db="EMBL/GenBank/DDBJ databases">
        <authorList>
            <person name="Graves T."/>
            <person name="Eichler E.E."/>
            <person name="Wilson R.K."/>
        </authorList>
    </citation>
    <scope>NUCLEOTIDE SEQUENCE [LARGE SCALE GENOMIC DNA]</scope>
    <source>
        <strain evidence="1">17573</strain>
    </source>
</reference>
<reference evidence="2" key="1">
    <citation type="journal article" date="2007" name="Science">
        <title>Evolutionary and biomedical insights from the rhesus macaque genome.</title>
        <authorList>
            <person name="Gibbs R.A."/>
            <person name="Rogers J."/>
            <person name="Katze M.G."/>
            <person name="Bumgarner R."/>
            <person name="Weinstock G.M."/>
            <person name="Mardis E.R."/>
            <person name="Remington K.A."/>
            <person name="Strausberg R.L."/>
            <person name="Venter J.C."/>
            <person name="Wilson R.K."/>
            <person name="Batzer M.A."/>
            <person name="Bustamante C.D."/>
            <person name="Eichler E.E."/>
            <person name="Hahn M.W."/>
            <person name="Hardison R.C."/>
            <person name="Makova K.D."/>
            <person name="Miller W."/>
            <person name="Milosavljevic A."/>
            <person name="Palermo R.E."/>
            <person name="Siepel A."/>
            <person name="Sikela J.M."/>
            <person name="Attaway T."/>
            <person name="Bell S."/>
            <person name="Bernard K.E."/>
            <person name="Buhay C.J."/>
            <person name="Chandrabose M.N."/>
            <person name="Dao M."/>
            <person name="Davis C."/>
            <person name="Delehaunty K.D."/>
            <person name="Ding Y."/>
            <person name="Dinh H.H."/>
            <person name="Dugan-Rocha S."/>
            <person name="Fulton L.A."/>
            <person name="Gabisi R.A."/>
            <person name="Garner T.T."/>
            <person name="Godfrey J."/>
            <person name="Hawes A.C."/>
            <person name="Hernandez J."/>
            <person name="Hines S."/>
            <person name="Holder M."/>
            <person name="Hume J."/>
            <person name="Jhangiani S.N."/>
            <person name="Joshi V."/>
            <person name="Khan Z.M."/>
            <person name="Kirkness E.F."/>
            <person name="Cree A."/>
            <person name="Fowler R.G."/>
            <person name="Lee S."/>
            <person name="Lewis L.R."/>
            <person name="Li Z."/>
            <person name="Liu Y.-S."/>
            <person name="Moore S.M."/>
            <person name="Muzny D."/>
            <person name="Nazareth L.V."/>
            <person name="Ngo D.N."/>
            <person name="Okwuonu G.O."/>
            <person name="Pai G."/>
            <person name="Parker D."/>
            <person name="Paul H.A."/>
            <person name="Pfannkoch C."/>
            <person name="Pohl C.S."/>
            <person name="Rogers Y.-H.C."/>
            <person name="Ruiz S.J."/>
            <person name="Sabo A."/>
            <person name="Santibanez J."/>
            <person name="Schneider B.W."/>
            <person name="Smith S.M."/>
            <person name="Sodergren E."/>
            <person name="Svatek A.F."/>
            <person name="Utterback T.R."/>
            <person name="Vattathil S."/>
            <person name="Warren W."/>
            <person name="White C.S."/>
            <person name="Chinwalla A.T."/>
            <person name="Feng Y."/>
            <person name="Halpern A.L."/>
            <person name="Hillier L.W."/>
            <person name="Huang X."/>
            <person name="Minx P."/>
            <person name="Nelson J.O."/>
            <person name="Pepin K.H."/>
            <person name="Qin X."/>
            <person name="Sutton G.G."/>
            <person name="Venter E."/>
            <person name="Walenz B.P."/>
            <person name="Wallis J.W."/>
            <person name="Worley K.C."/>
            <person name="Yang S.-P."/>
            <person name="Jones S.M."/>
            <person name="Marra M.A."/>
            <person name="Rocchi M."/>
            <person name="Schein J.E."/>
            <person name="Baertsch R."/>
            <person name="Clarke L."/>
            <person name="Csuros M."/>
            <person name="Glasscock J."/>
            <person name="Harris R.A."/>
            <person name="Havlak P."/>
            <person name="Jackson A.R."/>
            <person name="Jiang H."/>
            <person name="Liu Y."/>
            <person name="Messina D.N."/>
            <person name="Shen Y."/>
            <person name="Song H.X.-Z."/>
            <person name="Wylie T."/>
            <person name="Zhang L."/>
            <person name="Birney E."/>
            <person name="Han K."/>
            <person name="Konkel M.K."/>
            <person name="Lee J."/>
            <person name="Smit A.F.A."/>
            <person name="Ullmer B."/>
            <person name="Wang H."/>
            <person name="Xing J."/>
            <person name="Burhans R."/>
            <person name="Cheng Z."/>
            <person name="Karro J.E."/>
            <person name="Ma J."/>
            <person name="Raney B."/>
            <person name="She X."/>
            <person name="Cox M.J."/>
            <person name="Demuth J.P."/>
            <person name="Dumas L.J."/>
            <person name="Han S.-G."/>
            <person name="Hopkins J."/>
            <person name="Karimpour-Fard A."/>
            <person name="Kim Y.H."/>
            <person name="Pollack J.R."/>
            <person name="Vinar T."/>
            <person name="Addo-Quaye C."/>
            <person name="Degenhardt J."/>
            <person name="Denby A."/>
            <person name="Hubisz M.J."/>
            <person name="Indap A."/>
            <person name="Kosiol C."/>
            <person name="Lahn B.T."/>
            <person name="Lawson H.A."/>
            <person name="Marklein A."/>
            <person name="Nielsen R."/>
            <person name="Vallender E.J."/>
            <person name="Clark A.G."/>
            <person name="Ferguson B."/>
            <person name="Hernandez R.D."/>
            <person name="Hirani K."/>
            <person name="Kehrer-Sawatzki H."/>
            <person name="Kolb J."/>
            <person name="Patil S."/>
            <person name="Pu L.-L."/>
            <person name="Ren Y."/>
            <person name="Smith D.G."/>
            <person name="Wheeler D.A."/>
            <person name="Schenck I."/>
            <person name="Ball E.V."/>
            <person name="Chen R."/>
            <person name="Cooper D.N."/>
            <person name="Giardine B."/>
            <person name="Hsu F."/>
            <person name="Kent W.J."/>
            <person name="Lesk A."/>
            <person name="Nelson D.L."/>
            <person name="O'brien W.E."/>
            <person name="Pruefer K."/>
            <person name="Stenson P.D."/>
            <person name="Wallace J.C."/>
            <person name="Ke H."/>
            <person name="Liu X.-M."/>
            <person name="Wang P."/>
            <person name="Xiang A.P."/>
            <person name="Yang F."/>
            <person name="Barber G.P."/>
            <person name="Haussler D."/>
            <person name="Karolchik D."/>
            <person name="Kern A.D."/>
            <person name="Kuhn R.M."/>
            <person name="Smith K.E."/>
            <person name="Zwieg A.S."/>
        </authorList>
    </citation>
    <scope>NUCLEOTIDE SEQUENCE [LARGE SCALE GENOMIC DNA]</scope>
    <source>
        <strain evidence="2">17573</strain>
    </source>
</reference>
<dbReference type="AlphaFoldDB" id="A0A5F7ZAZ5"/>
<evidence type="ECO:0000313" key="1">
    <source>
        <dbReference type="Ensembl" id="ENSMMUP00000061796.1"/>
    </source>
</evidence>
<reference evidence="1" key="3">
    <citation type="submission" date="2025-08" db="UniProtKB">
        <authorList>
            <consortium name="Ensembl"/>
        </authorList>
    </citation>
    <scope>IDENTIFICATION</scope>
    <source>
        <strain evidence="1">17573</strain>
    </source>
</reference>
<protein>
    <submittedName>
        <fullName evidence="1">Uncharacterized protein</fullName>
    </submittedName>
</protein>
<organism evidence="1 2">
    <name type="scientific">Macaca mulatta</name>
    <name type="common">Rhesus macaque</name>
    <dbReference type="NCBI Taxonomy" id="9544"/>
    <lineage>
        <taxon>Eukaryota</taxon>
        <taxon>Metazoa</taxon>
        <taxon>Chordata</taxon>
        <taxon>Craniata</taxon>
        <taxon>Vertebrata</taxon>
        <taxon>Euteleostomi</taxon>
        <taxon>Mammalia</taxon>
        <taxon>Eutheria</taxon>
        <taxon>Euarchontoglires</taxon>
        <taxon>Primates</taxon>
        <taxon>Haplorrhini</taxon>
        <taxon>Catarrhini</taxon>
        <taxon>Cercopithecidae</taxon>
        <taxon>Cercopithecinae</taxon>
        <taxon>Macaca</taxon>
    </lineage>
</organism>
<dbReference type="InParanoid" id="A0A5F7ZAZ5"/>
<dbReference type="VEuPathDB" id="HostDB:ENSMMUG00000050564"/>
<name>A0A5F7ZAZ5_MACMU</name>